<feature type="region of interest" description="Disordered" evidence="6">
    <location>
        <begin position="255"/>
        <end position="285"/>
    </location>
</feature>
<keyword evidence="4 7" id="KW-1133">Transmembrane helix</keyword>
<gene>
    <name evidence="9" type="ORF">LPJ64_003362</name>
</gene>
<feature type="domain" description="Major facilitator superfamily (MFS) profile" evidence="8">
    <location>
        <begin position="46"/>
        <end position="524"/>
    </location>
</feature>
<comment type="subcellular location">
    <subcellularLocation>
        <location evidence="1">Membrane</location>
        <topology evidence="1">Multi-pass membrane protein</topology>
    </subcellularLocation>
</comment>
<feature type="transmembrane region" description="Helical" evidence="7">
    <location>
        <begin position="392"/>
        <end position="409"/>
    </location>
</feature>
<evidence type="ECO:0000256" key="1">
    <source>
        <dbReference type="ARBA" id="ARBA00004141"/>
    </source>
</evidence>
<evidence type="ECO:0000313" key="9">
    <source>
        <dbReference type="EMBL" id="KAJ1645005.1"/>
    </source>
</evidence>
<organism evidence="9 10">
    <name type="scientific">Coemansia asiatica</name>
    <dbReference type="NCBI Taxonomy" id="1052880"/>
    <lineage>
        <taxon>Eukaryota</taxon>
        <taxon>Fungi</taxon>
        <taxon>Fungi incertae sedis</taxon>
        <taxon>Zoopagomycota</taxon>
        <taxon>Kickxellomycotina</taxon>
        <taxon>Kickxellomycetes</taxon>
        <taxon>Kickxellales</taxon>
        <taxon>Kickxellaceae</taxon>
        <taxon>Coemansia</taxon>
    </lineage>
</organism>
<dbReference type="InterPro" id="IPR011701">
    <property type="entry name" value="MFS"/>
</dbReference>
<feature type="region of interest" description="Disordered" evidence="6">
    <location>
        <begin position="1"/>
        <end position="41"/>
    </location>
</feature>
<dbReference type="AlphaFoldDB" id="A0A9W7XL84"/>
<keyword evidence="2" id="KW-0813">Transport</keyword>
<evidence type="ECO:0000256" key="4">
    <source>
        <dbReference type="ARBA" id="ARBA00022989"/>
    </source>
</evidence>
<keyword evidence="5 7" id="KW-0472">Membrane</keyword>
<feature type="transmembrane region" description="Helical" evidence="7">
    <location>
        <begin position="217"/>
        <end position="239"/>
    </location>
</feature>
<dbReference type="PANTHER" id="PTHR23504">
    <property type="entry name" value="MAJOR FACILITATOR SUPERFAMILY DOMAIN-CONTAINING PROTEIN 10"/>
    <property type="match status" value="1"/>
</dbReference>
<dbReference type="PANTHER" id="PTHR23504:SF15">
    <property type="entry name" value="MAJOR FACILITATOR SUPERFAMILY (MFS) PROFILE DOMAIN-CONTAINING PROTEIN"/>
    <property type="match status" value="1"/>
</dbReference>
<feature type="transmembrane region" description="Helical" evidence="7">
    <location>
        <begin position="312"/>
        <end position="333"/>
    </location>
</feature>
<feature type="transmembrane region" description="Helical" evidence="7">
    <location>
        <begin position="51"/>
        <end position="72"/>
    </location>
</feature>
<dbReference type="SUPFAM" id="SSF103473">
    <property type="entry name" value="MFS general substrate transporter"/>
    <property type="match status" value="1"/>
</dbReference>
<evidence type="ECO:0000256" key="6">
    <source>
        <dbReference type="SAM" id="MobiDB-lite"/>
    </source>
</evidence>
<dbReference type="PROSITE" id="PS50850">
    <property type="entry name" value="MFS"/>
    <property type="match status" value="1"/>
</dbReference>
<dbReference type="EMBL" id="JANBOH010000129">
    <property type="protein sequence ID" value="KAJ1645005.1"/>
    <property type="molecule type" value="Genomic_DNA"/>
</dbReference>
<feature type="compositionally biased region" description="Polar residues" evidence="6">
    <location>
        <begin position="1"/>
        <end position="20"/>
    </location>
</feature>
<feature type="transmembrane region" description="Helical" evidence="7">
    <location>
        <begin position="353"/>
        <end position="372"/>
    </location>
</feature>
<evidence type="ECO:0000256" key="7">
    <source>
        <dbReference type="SAM" id="Phobius"/>
    </source>
</evidence>
<evidence type="ECO:0000256" key="2">
    <source>
        <dbReference type="ARBA" id="ARBA00022448"/>
    </source>
</evidence>
<protein>
    <recommendedName>
        <fullName evidence="8">Major facilitator superfamily (MFS) profile domain-containing protein</fullName>
    </recommendedName>
</protein>
<proteinExistence type="predicted"/>
<dbReference type="Proteomes" id="UP001145021">
    <property type="component" value="Unassembled WGS sequence"/>
</dbReference>
<evidence type="ECO:0000313" key="10">
    <source>
        <dbReference type="Proteomes" id="UP001145021"/>
    </source>
</evidence>
<feature type="transmembrane region" description="Helical" evidence="7">
    <location>
        <begin position="84"/>
        <end position="106"/>
    </location>
</feature>
<keyword evidence="10" id="KW-1185">Reference proteome</keyword>
<dbReference type="GO" id="GO:0022857">
    <property type="term" value="F:transmembrane transporter activity"/>
    <property type="evidence" value="ECO:0007669"/>
    <property type="project" value="InterPro"/>
</dbReference>
<feature type="transmembrane region" description="Helical" evidence="7">
    <location>
        <begin position="424"/>
        <end position="451"/>
    </location>
</feature>
<dbReference type="InterPro" id="IPR020846">
    <property type="entry name" value="MFS_dom"/>
</dbReference>
<dbReference type="Pfam" id="PF07690">
    <property type="entry name" value="MFS_1"/>
    <property type="match status" value="1"/>
</dbReference>
<dbReference type="CDD" id="cd17330">
    <property type="entry name" value="MFS_SLC46_TetA_like"/>
    <property type="match status" value="1"/>
</dbReference>
<feature type="compositionally biased region" description="Low complexity" evidence="6">
    <location>
        <begin position="273"/>
        <end position="285"/>
    </location>
</feature>
<sequence length="548" mass="60058">MTNYDPNNGSRAQCQNQDTARGSEAAVQTADTSPDQRRETPLPWGKLSSLLAVRLSEPVNFTLILPFVYQMVRDFGVAKSPKDIAFYAGLLFTSFSVCQTLMVMHWGRLSDRIGRKPVIMIGLVGNLISSILLGTSKTFKAAIIARSFNGLMAGNVVVVKTMVAEISDSTNRPRMMAMIPLMFNLGSVAGSAIGGLFADPVNQYPKWFGNSVILKEYPYLLPFLIGSAVTTFGLIVGLFRLEETLVTKRKDLETPASPASTAFSTPSPLPNESATATTSLSSSSVTLNPENAPLLNNRPQQLGIRQLLTPTVVRVMTTNVFVCISFSMGDQIYPIFAATNTSDGGLGLSTREIGISLAVASVVVIYLQLMTYPRLERKYGVLKCYQRGQKTIIPFYLLLPFLNLVAKQVDVSRITQNFPSISHIVLWIMLICLLLVRVVGVVLVMTSINLLTANLAPSRAELGFMNGTQQLAMSTTRIVGPLISGTIWSWSIKHSLPFPFDFHLLWNICALLVFISFKLSGRIPQSVNVFGADRQEIPNTNSAEQRED</sequence>
<evidence type="ECO:0000256" key="5">
    <source>
        <dbReference type="ARBA" id="ARBA00023136"/>
    </source>
</evidence>
<dbReference type="Gene3D" id="1.20.1250.20">
    <property type="entry name" value="MFS general substrate transporter like domains"/>
    <property type="match status" value="1"/>
</dbReference>
<accession>A0A9W7XL84</accession>
<comment type="caution">
    <text evidence="9">The sequence shown here is derived from an EMBL/GenBank/DDBJ whole genome shotgun (WGS) entry which is preliminary data.</text>
</comment>
<feature type="transmembrane region" description="Helical" evidence="7">
    <location>
        <begin position="175"/>
        <end position="197"/>
    </location>
</feature>
<evidence type="ECO:0000259" key="8">
    <source>
        <dbReference type="PROSITE" id="PS50850"/>
    </source>
</evidence>
<dbReference type="InterPro" id="IPR036259">
    <property type="entry name" value="MFS_trans_sf"/>
</dbReference>
<reference evidence="9" key="1">
    <citation type="submission" date="2022-07" db="EMBL/GenBank/DDBJ databases">
        <title>Phylogenomic reconstructions and comparative analyses of Kickxellomycotina fungi.</title>
        <authorList>
            <person name="Reynolds N.K."/>
            <person name="Stajich J.E."/>
            <person name="Barry K."/>
            <person name="Grigoriev I.V."/>
            <person name="Crous P."/>
            <person name="Smith M.E."/>
        </authorList>
    </citation>
    <scope>NUCLEOTIDE SEQUENCE</scope>
    <source>
        <strain evidence="9">NBRC 105413</strain>
    </source>
</reference>
<evidence type="ECO:0000256" key="3">
    <source>
        <dbReference type="ARBA" id="ARBA00022692"/>
    </source>
</evidence>
<dbReference type="GO" id="GO:0016020">
    <property type="term" value="C:membrane"/>
    <property type="evidence" value="ECO:0007669"/>
    <property type="project" value="UniProtKB-SubCell"/>
</dbReference>
<feature type="transmembrane region" description="Helical" evidence="7">
    <location>
        <begin position="118"/>
        <end position="135"/>
    </location>
</feature>
<keyword evidence="3 7" id="KW-0812">Transmembrane</keyword>
<name>A0A9W7XL84_9FUNG</name>
<feature type="compositionally biased region" description="Low complexity" evidence="6">
    <location>
        <begin position="255"/>
        <end position="266"/>
    </location>
</feature>